<dbReference type="JaponicusDB" id="SJAG_02808">
    <property type="gene designation" value="ppk26"/>
</dbReference>
<comment type="function">
    <text evidence="7">Regulatory subunit of the poly(A)-nuclease (PAN) deadenylation complex, one of two cytoplasmic mRNA deadenylases involved in mRNA turnover. PAN specifically shortens poly(A) tails of RNA and the activity is stimulated by poly(A)-binding protein PAB1. PAN deadenylation is followed by rapid degradation of the shortened mRNA tails by the CCR4-NOT complex. Deadenylated mRNAs are then degraded by two alternative mechanisms, namely exosome-mediated 3'-5' exonucleolytic degradation, or deadenlyation-dependent mRNA decaping and subsequent 5'-3' exonucleolytic degradation by XRN1. May also be involved in post-transcriptional maturation of mRNA poly(A) tails. PAN3 acts as a positive regulator for PAN activity, recruiting the catalytic subunit PAN2 to mRNA via its interaction with RNA and with PAB1.</text>
</comment>
<accession>B6K186</accession>
<keyword evidence="5 7" id="KW-0067">ATP-binding</keyword>
<reference evidence="10 12" key="1">
    <citation type="journal article" date="2011" name="Science">
        <title>Comparative functional genomics of the fission yeasts.</title>
        <authorList>
            <person name="Rhind N."/>
            <person name="Chen Z."/>
            <person name="Yassour M."/>
            <person name="Thompson D.A."/>
            <person name="Haas B.J."/>
            <person name="Habib N."/>
            <person name="Wapinski I."/>
            <person name="Roy S."/>
            <person name="Lin M.F."/>
            <person name="Heiman D.I."/>
            <person name="Young S.K."/>
            <person name="Furuya K."/>
            <person name="Guo Y."/>
            <person name="Pidoux A."/>
            <person name="Chen H.M."/>
            <person name="Robbertse B."/>
            <person name="Goldberg J.M."/>
            <person name="Aoki K."/>
            <person name="Bayne E.H."/>
            <person name="Berlin A.M."/>
            <person name="Desjardins C.A."/>
            <person name="Dobbs E."/>
            <person name="Dukaj L."/>
            <person name="Fan L."/>
            <person name="FitzGerald M.G."/>
            <person name="French C."/>
            <person name="Gujja S."/>
            <person name="Hansen K."/>
            <person name="Keifenheim D."/>
            <person name="Levin J.Z."/>
            <person name="Mosher R.A."/>
            <person name="Mueller C.A."/>
            <person name="Pfiffner J."/>
            <person name="Priest M."/>
            <person name="Russ C."/>
            <person name="Smialowska A."/>
            <person name="Swoboda P."/>
            <person name="Sykes S.M."/>
            <person name="Vaughn M."/>
            <person name="Vengrova S."/>
            <person name="Yoder R."/>
            <person name="Zeng Q."/>
            <person name="Allshire R."/>
            <person name="Baulcombe D."/>
            <person name="Birren B.W."/>
            <person name="Brown W."/>
            <person name="Ekwall K."/>
            <person name="Kellis M."/>
            <person name="Leatherwood J."/>
            <person name="Levin H."/>
            <person name="Margalit H."/>
            <person name="Martienssen R."/>
            <person name="Nieduszynski C.A."/>
            <person name="Spatafora J.W."/>
            <person name="Friedman N."/>
            <person name="Dalgaard J.Z."/>
            <person name="Baumann P."/>
            <person name="Niki H."/>
            <person name="Regev A."/>
            <person name="Nusbaum C."/>
        </authorList>
    </citation>
    <scope>NUCLEOTIDE SEQUENCE [LARGE SCALE GENOMIC DNA]</scope>
    <source>
        <strain evidence="12">yFS275 / FY16936</strain>
    </source>
</reference>
<dbReference type="HOGENOM" id="CLU_016423_1_0_1"/>
<dbReference type="GO" id="GO:0000932">
    <property type="term" value="C:P-body"/>
    <property type="evidence" value="ECO:0000318"/>
    <property type="project" value="GO_Central"/>
</dbReference>
<dbReference type="RefSeq" id="XP_002174000.1">
    <property type="nucleotide sequence ID" value="XM_002173964.2"/>
</dbReference>
<comment type="domain">
    <text evidence="7">The N-terminal zinc finger binds to poly(A) RNA.</text>
</comment>
<dbReference type="EMBL" id="KE651166">
    <property type="protein sequence ID" value="EEB07707.1"/>
    <property type="molecule type" value="Genomic_DNA"/>
</dbReference>
<dbReference type="STRING" id="402676.B6K186"/>
<dbReference type="Gene3D" id="6.10.250.3160">
    <property type="match status" value="1"/>
</dbReference>
<comment type="subcellular location">
    <subcellularLocation>
        <location evidence="1 7">Cytoplasm</location>
    </subcellularLocation>
</comment>
<keyword evidence="2 7" id="KW-0963">Cytoplasm</keyword>
<dbReference type="SUPFAM" id="SSF56112">
    <property type="entry name" value="Protein kinase-like (PK-like)"/>
    <property type="match status" value="1"/>
</dbReference>
<evidence type="ECO:0000256" key="6">
    <source>
        <dbReference type="ARBA" id="ARBA00023054"/>
    </source>
</evidence>
<dbReference type="InterPro" id="IPR000571">
    <property type="entry name" value="Znf_CCCH"/>
</dbReference>
<comment type="domain">
    <text evidence="7">Contains a pseudokinase domain. The protein kinase domain is predicted to be catalytically inactive because some of the residues important for catalytic activity are substituted and it lacks the equivalent of the binding site for a peptide substrate. However, it has retained an ATP-binding site and ATP-binding is required for mRNA degradation, stimulating the activity of the PAN2 nuclease in vitro. The nucleotide-binding site is juxtaposed to the RNase active site of PAN2 in the complex and may actually bind nucleosides of a poly(A) RNA rather than ATP, feeding the poly(A)-tail to the active site of the deadenylase and thus increasing the efficiency with which this distributive enzyme degrades oligo(A) RNAs.</text>
</comment>
<keyword evidence="10" id="KW-0418">Kinase</keyword>
<evidence type="ECO:0000259" key="9">
    <source>
        <dbReference type="PROSITE" id="PS50103"/>
    </source>
</evidence>
<dbReference type="OMA" id="YVFHSVD"/>
<evidence type="ECO:0000313" key="10">
    <source>
        <dbReference type="EMBL" id="EEB07707.1"/>
    </source>
</evidence>
<dbReference type="GO" id="GO:0006397">
    <property type="term" value="P:mRNA processing"/>
    <property type="evidence" value="ECO:0007669"/>
    <property type="project" value="UniProtKB-KW"/>
</dbReference>
<feature type="binding site" evidence="7">
    <location>
        <begin position="285"/>
        <end position="292"/>
    </location>
    <ligand>
        <name>ATP</name>
        <dbReference type="ChEBI" id="CHEBI:30616"/>
    </ligand>
</feature>
<keyword evidence="4 7" id="KW-0547">Nucleotide-binding</keyword>
<evidence type="ECO:0000256" key="8">
    <source>
        <dbReference type="PROSITE-ProRule" id="PRU00723"/>
    </source>
</evidence>
<dbReference type="InterPro" id="IPR030844">
    <property type="entry name" value="PAN3"/>
</dbReference>
<evidence type="ECO:0000256" key="1">
    <source>
        <dbReference type="ARBA" id="ARBA00004496"/>
    </source>
</evidence>
<keyword evidence="8" id="KW-0862">Zinc</keyword>
<dbReference type="Proteomes" id="UP000001744">
    <property type="component" value="Unassembled WGS sequence"/>
</dbReference>
<dbReference type="GO" id="GO:0004674">
    <property type="term" value="F:protein serine/threonine kinase activity"/>
    <property type="evidence" value="ECO:0007669"/>
    <property type="project" value="UniProtKB-KW"/>
</dbReference>
<keyword evidence="6 7" id="KW-0175">Coiled coil</keyword>
<protein>
    <recommendedName>
        <fullName evidence="7">PAN2-PAN3 deadenylation complex subunit PAN3</fullName>
    </recommendedName>
    <alternativeName>
        <fullName evidence="7">PAB1P-dependent poly(A)-specific ribonuclease</fullName>
    </alternativeName>
    <alternativeName>
        <fullName evidence="7">Poly(A)-nuclease deadenylation complex subunit 3</fullName>
        <shortName evidence="7">PAN deadenylation complex subunit 3</shortName>
    </alternativeName>
</protein>
<dbReference type="Gene3D" id="1.10.287.3700">
    <property type="match status" value="1"/>
</dbReference>
<dbReference type="PANTHER" id="PTHR12272">
    <property type="entry name" value="DEADENYLATION COMPLEX SUBUNIT PAN3"/>
    <property type="match status" value="1"/>
</dbReference>
<feature type="coiled-coil region" evidence="7">
    <location>
        <begin position="440"/>
        <end position="478"/>
    </location>
</feature>
<dbReference type="AlphaFoldDB" id="B6K186"/>
<dbReference type="GO" id="GO:0008270">
    <property type="term" value="F:zinc ion binding"/>
    <property type="evidence" value="ECO:0007669"/>
    <property type="project" value="UniProtKB-KW"/>
</dbReference>
<dbReference type="eggNOG" id="KOG3741">
    <property type="taxonomic scope" value="Eukaryota"/>
</dbReference>
<dbReference type="Pfam" id="PF18101">
    <property type="entry name" value="Pan3_CK"/>
    <property type="match status" value="1"/>
</dbReference>
<dbReference type="OrthoDB" id="204958at2759"/>
<keyword evidence="10" id="KW-0723">Serine/threonine-protein kinase</keyword>
<evidence type="ECO:0000256" key="7">
    <source>
        <dbReference type="HAMAP-Rule" id="MF_03181"/>
    </source>
</evidence>
<keyword evidence="8" id="KW-0863">Zinc-finger</keyword>
<name>B6K186_SCHJY</name>
<keyword evidence="8" id="KW-0479">Metal-binding</keyword>
<dbReference type="PANTHER" id="PTHR12272:SF11">
    <property type="entry name" value="PAN2-PAN3 DEADENYLATION COMPLEX SUBUNIT PAN3"/>
    <property type="match status" value="1"/>
</dbReference>
<organism evidence="10 12">
    <name type="scientific">Schizosaccharomyces japonicus (strain yFS275 / FY16936)</name>
    <name type="common">Fission yeast</name>
    <dbReference type="NCBI Taxonomy" id="402676"/>
    <lineage>
        <taxon>Eukaryota</taxon>
        <taxon>Fungi</taxon>
        <taxon>Dikarya</taxon>
        <taxon>Ascomycota</taxon>
        <taxon>Taphrinomycotina</taxon>
        <taxon>Schizosaccharomycetes</taxon>
        <taxon>Schizosaccharomycetales</taxon>
        <taxon>Schizosaccharomycetaceae</taxon>
        <taxon>Schizosaccharomyces</taxon>
    </lineage>
</organism>
<dbReference type="GO" id="GO:0008143">
    <property type="term" value="F:poly(A) binding"/>
    <property type="evidence" value="ECO:0000318"/>
    <property type="project" value="GO_Central"/>
</dbReference>
<keyword evidence="12" id="KW-1185">Reference proteome</keyword>
<dbReference type="VEuPathDB" id="FungiDB:SJAG_02808"/>
<dbReference type="InterPro" id="IPR011009">
    <property type="entry name" value="Kinase-like_dom_sf"/>
</dbReference>
<feature type="domain" description="C3H1-type" evidence="9">
    <location>
        <begin position="18"/>
        <end position="47"/>
    </location>
</feature>
<dbReference type="Gene3D" id="1.10.510.10">
    <property type="entry name" value="Transferase(Phosphotransferase) domain 1"/>
    <property type="match status" value="1"/>
</dbReference>
<dbReference type="GeneID" id="7049471"/>
<dbReference type="Pfam" id="PF25586">
    <property type="entry name" value="zf-CCCH_PAN3"/>
    <property type="match status" value="1"/>
</dbReference>
<keyword evidence="3 7" id="KW-0507">mRNA processing</keyword>
<dbReference type="GO" id="GO:0005524">
    <property type="term" value="F:ATP binding"/>
    <property type="evidence" value="ECO:0007669"/>
    <property type="project" value="UniProtKB-UniRule"/>
</dbReference>
<comment type="caution">
    <text evidence="7">Lacks conserved residue(s) required for the propagation of feature annotation.</text>
</comment>
<comment type="subunit">
    <text evidence="7">Homodimer. Forms a heterotrimer with a catalytic subunit PAN2 to form the poly(A)-nuclease (PAN) deadenylation complex. Interacts (via PAM-2 motif) with poly(A)-binding protein PAB1 (via PABC domain), conferring substrate specificity of the enzyme complex.</text>
</comment>
<dbReference type="GO" id="GO:0000289">
    <property type="term" value="P:nuclear-transcribed mRNA poly(A) tail shortening"/>
    <property type="evidence" value="ECO:0000318"/>
    <property type="project" value="GO_Central"/>
</dbReference>
<dbReference type="HAMAP" id="MF_03181">
    <property type="entry name" value="PAN3"/>
    <property type="match status" value="1"/>
</dbReference>
<proteinExistence type="inferred from homology"/>
<gene>
    <name evidence="11" type="primary">ppk26</name>
    <name evidence="7" type="synonym">PAN3</name>
    <name evidence="10" type="ORF">SJAG_02808</name>
</gene>
<feature type="region of interest" description="Knob domain" evidence="7">
    <location>
        <begin position="479"/>
        <end position="572"/>
    </location>
</feature>
<feature type="zinc finger region" description="C3H1-type" evidence="8">
    <location>
        <begin position="18"/>
        <end position="47"/>
    </location>
</feature>
<dbReference type="SMART" id="SM00356">
    <property type="entry name" value="ZnF_C3H1"/>
    <property type="match status" value="1"/>
</dbReference>
<dbReference type="InterPro" id="IPR041332">
    <property type="entry name" value="Pan3_CK"/>
</dbReference>
<keyword evidence="10" id="KW-0808">Transferase</keyword>
<evidence type="ECO:0000313" key="11">
    <source>
        <dbReference type="JaponicusDB" id="SJAG_02808"/>
    </source>
</evidence>
<comment type="similarity">
    <text evidence="7">Belongs to the protein kinase superfamily. PAN3 family.</text>
</comment>
<evidence type="ECO:0000256" key="2">
    <source>
        <dbReference type="ARBA" id="ARBA00022490"/>
    </source>
</evidence>
<evidence type="ECO:0000256" key="4">
    <source>
        <dbReference type="ARBA" id="ARBA00022741"/>
    </source>
</evidence>
<sequence>MGSPNNQKQQEIRSPKLKNKKTLCRNILLYGHCKFSDKTCQFRHDISSPANSPSLSATKKKLNAASASFQPNKSLSIQNANAPVFVPRSRESSSMSLHSMGSVSSKNIPNAPSGSYMTSSLLVNSQYPDDLSLFYNQQSHFQPTNYHLYNPPLQHPPILQPYERLTNDLFIDSKLRESIQKKCEASHQVAAALPTDVAIYKSLVPLNTKLDRFKHNLGYPCWTYKAISTLDNLTYTLQRVQNCNVQCSKVLLEKWRSLLHPNVISIHDVFSTNTFNDSSLMFVYDYYPCSRSLHQLYFSTQNSGGKTSIDDLNEKTLWFFMCQTASALHYLHNHGLSPSGISLSRVLVDSNNRIRLSSCATKSLLQSDTLSIEESKNDDIKSFGKMMVALCTGNVDEDLTTAATNIRKNYSHDFWKAIIFLISETHENKDMTNFMNLIAPQLMQIVNNSFAKTQKTEACLSGLMEHNRIVRILFKLIHVLENPNAAVNPRSLTKEKRVQLSQLFRDFVFHQVDESGSPVLDLQHVLTCLSKLVAGSNKRIVLVSRDEREFTPISYDELKTCIESAFQAQLHS</sequence>
<evidence type="ECO:0000256" key="3">
    <source>
        <dbReference type="ARBA" id="ARBA00022664"/>
    </source>
</evidence>
<evidence type="ECO:0000256" key="5">
    <source>
        <dbReference type="ARBA" id="ARBA00022840"/>
    </source>
</evidence>
<dbReference type="GO" id="GO:0031251">
    <property type="term" value="C:PAN complex"/>
    <property type="evidence" value="ECO:0000318"/>
    <property type="project" value="GO_Central"/>
</dbReference>
<dbReference type="PROSITE" id="PS50103">
    <property type="entry name" value="ZF_C3H1"/>
    <property type="match status" value="1"/>
</dbReference>
<evidence type="ECO:0000313" key="12">
    <source>
        <dbReference type="Proteomes" id="UP000001744"/>
    </source>
</evidence>
<comment type="domain">
    <text evidence="7">The pseudokinase domain, the coiled-coil (CC), and C-terminal knob domain (CK) form a structural unit (PKC) that forms an extensive high-affinity interaction surface for PAN2.</text>
</comment>